<sequence length="338" mass="37140">MKHKGIILIIIGVAALAGMIIFIGPGEIEGALQRADLLYVIMAVILEFLILWLLTLRWSITTRAVSIDVRKRHLFPMLLVGMAINNLTPSARGGGEPVRAYMLGKYSRASMESSFATVIADRGLDTFPFIFLAILAIVGILLYFNLALWMVALLIVSVVIVVAAFFLALYVSVDRESGERIVNWALGIVKRFYRRNYAKIEARVRGALREFQSTMRIMLADRNVLIYGIPLSFILWFLEILRVYLIFAAFGAPVSILVIAEVFILATLIGMIPLLPGGVGAVDGIMIVFYSAAGVSPSVSAAVTVVERLISFWMVSAMGIAVLPYFGSSVAEKLMDKL</sequence>
<feature type="transmembrane region" description="Helical" evidence="7">
    <location>
        <begin position="7"/>
        <end position="25"/>
    </location>
</feature>
<protein>
    <submittedName>
        <fullName evidence="8">UPF0104 family protein</fullName>
    </submittedName>
</protein>
<keyword evidence="9" id="KW-1185">Reference proteome</keyword>
<keyword evidence="5 7" id="KW-1133">Transmembrane helix</keyword>
<keyword evidence="4 7" id="KW-0812">Transmembrane</keyword>
<reference evidence="8 9" key="1">
    <citation type="submission" date="2023-12" db="EMBL/GenBank/DDBJ databases">
        <title>Phenotypic and Genomic Characterization of Methanothermobacter wolfeii Strain BSEL, a CO2-Capturing Archaeon with Minimal Nutrient Requirements.</title>
        <authorList>
            <person name="Ale Enriquez F."/>
            <person name="Ahring B.K."/>
        </authorList>
    </citation>
    <scope>NUCLEOTIDE SEQUENCE [LARGE SCALE GENOMIC DNA]</scope>
    <source>
        <strain evidence="8 9">BSEL-1</strain>
    </source>
</reference>
<evidence type="ECO:0000256" key="4">
    <source>
        <dbReference type="ARBA" id="ARBA00022692"/>
    </source>
</evidence>
<accession>A0ABU8TSN8</accession>
<dbReference type="PANTHER" id="PTHR39087:SF2">
    <property type="entry name" value="UPF0104 MEMBRANE PROTEIN MJ1595"/>
    <property type="match status" value="1"/>
</dbReference>
<keyword evidence="3" id="KW-1003">Cell membrane</keyword>
<feature type="transmembrane region" description="Helical" evidence="7">
    <location>
        <begin position="287"/>
        <end position="306"/>
    </location>
</feature>
<feature type="transmembrane region" description="Helical" evidence="7">
    <location>
        <begin position="256"/>
        <end position="275"/>
    </location>
</feature>
<dbReference type="Proteomes" id="UP001369247">
    <property type="component" value="Unassembled WGS sequence"/>
</dbReference>
<dbReference type="InterPro" id="IPR022791">
    <property type="entry name" value="L-PG_synthase/AglD"/>
</dbReference>
<feature type="transmembrane region" description="Helical" evidence="7">
    <location>
        <begin position="150"/>
        <end position="171"/>
    </location>
</feature>
<feature type="transmembrane region" description="Helical" evidence="7">
    <location>
        <begin position="37"/>
        <end position="56"/>
    </location>
</feature>
<keyword evidence="6 7" id="KW-0472">Membrane</keyword>
<comment type="similarity">
    <text evidence="2">Belongs to the UPF0104 family.</text>
</comment>
<evidence type="ECO:0000256" key="7">
    <source>
        <dbReference type="SAM" id="Phobius"/>
    </source>
</evidence>
<name>A0ABU8TSN8_METWO</name>
<dbReference type="PANTHER" id="PTHR39087">
    <property type="entry name" value="UPF0104 MEMBRANE PROTEIN MJ1595"/>
    <property type="match status" value="1"/>
</dbReference>
<feature type="transmembrane region" description="Helical" evidence="7">
    <location>
        <begin position="224"/>
        <end position="250"/>
    </location>
</feature>
<evidence type="ECO:0000256" key="5">
    <source>
        <dbReference type="ARBA" id="ARBA00022989"/>
    </source>
</evidence>
<evidence type="ECO:0000313" key="8">
    <source>
        <dbReference type="EMBL" id="MEJ8542073.1"/>
    </source>
</evidence>
<comment type="caution">
    <text evidence="8">The sequence shown here is derived from an EMBL/GenBank/DDBJ whole genome shotgun (WGS) entry which is preliminary data.</text>
</comment>
<feature type="transmembrane region" description="Helical" evidence="7">
    <location>
        <begin position="312"/>
        <end position="331"/>
    </location>
</feature>
<evidence type="ECO:0000256" key="6">
    <source>
        <dbReference type="ARBA" id="ARBA00023136"/>
    </source>
</evidence>
<dbReference type="Pfam" id="PF03706">
    <property type="entry name" value="LPG_synthase_TM"/>
    <property type="match status" value="1"/>
</dbReference>
<proteinExistence type="inferred from homology"/>
<evidence type="ECO:0000256" key="2">
    <source>
        <dbReference type="ARBA" id="ARBA00011061"/>
    </source>
</evidence>
<dbReference type="EMBL" id="JAXUHJ010000003">
    <property type="protein sequence ID" value="MEJ8542073.1"/>
    <property type="molecule type" value="Genomic_DNA"/>
</dbReference>
<feature type="transmembrane region" description="Helical" evidence="7">
    <location>
        <begin position="126"/>
        <end position="144"/>
    </location>
</feature>
<gene>
    <name evidence="8" type="ORF">U2150_01015</name>
</gene>
<dbReference type="RefSeq" id="WP_074359516.1">
    <property type="nucleotide sequence ID" value="NZ_JAXUHJ010000003.1"/>
</dbReference>
<evidence type="ECO:0000256" key="1">
    <source>
        <dbReference type="ARBA" id="ARBA00004651"/>
    </source>
</evidence>
<dbReference type="NCBIfam" id="TIGR00374">
    <property type="entry name" value="flippase-like domain"/>
    <property type="match status" value="1"/>
</dbReference>
<comment type="subcellular location">
    <subcellularLocation>
        <location evidence="1">Cell membrane</location>
        <topology evidence="1">Multi-pass membrane protein</topology>
    </subcellularLocation>
</comment>
<organism evidence="8 9">
    <name type="scientific">Methanothermobacter wolfeii</name>
    <name type="common">Methanobacterium wolfei</name>
    <dbReference type="NCBI Taxonomy" id="145261"/>
    <lineage>
        <taxon>Archaea</taxon>
        <taxon>Methanobacteriati</taxon>
        <taxon>Methanobacteriota</taxon>
        <taxon>Methanomada group</taxon>
        <taxon>Methanobacteria</taxon>
        <taxon>Methanobacteriales</taxon>
        <taxon>Methanobacteriaceae</taxon>
        <taxon>Methanothermobacter</taxon>
    </lineage>
</organism>
<evidence type="ECO:0000256" key="3">
    <source>
        <dbReference type="ARBA" id="ARBA00022475"/>
    </source>
</evidence>
<evidence type="ECO:0000313" key="9">
    <source>
        <dbReference type="Proteomes" id="UP001369247"/>
    </source>
</evidence>